<gene>
    <name evidence="9" type="ORF">UFOPK2786_01586</name>
</gene>
<dbReference type="InterPro" id="IPR015421">
    <property type="entry name" value="PyrdxlP-dep_Trfase_major"/>
</dbReference>
<keyword evidence="4" id="KW-0479">Metal-binding</keyword>
<dbReference type="GO" id="GO:0051536">
    <property type="term" value="F:iron-sulfur cluster binding"/>
    <property type="evidence" value="ECO:0007669"/>
    <property type="project" value="UniProtKB-KW"/>
</dbReference>
<name>A0A6J6UBH7_9ZZZZ</name>
<keyword evidence="7" id="KW-0411">Iron-sulfur</keyword>
<evidence type="ECO:0000256" key="2">
    <source>
        <dbReference type="ARBA" id="ARBA00006490"/>
    </source>
</evidence>
<dbReference type="InterPro" id="IPR015424">
    <property type="entry name" value="PyrdxlP-dep_Trfase"/>
</dbReference>
<keyword evidence="6" id="KW-0408">Iron</keyword>
<dbReference type="PANTHER" id="PTHR11601">
    <property type="entry name" value="CYSTEINE DESULFURYLASE FAMILY MEMBER"/>
    <property type="match status" value="1"/>
</dbReference>
<organism evidence="9">
    <name type="scientific">freshwater metagenome</name>
    <dbReference type="NCBI Taxonomy" id="449393"/>
    <lineage>
        <taxon>unclassified sequences</taxon>
        <taxon>metagenomes</taxon>
        <taxon>ecological metagenomes</taxon>
    </lineage>
</organism>
<evidence type="ECO:0000256" key="3">
    <source>
        <dbReference type="ARBA" id="ARBA00022679"/>
    </source>
</evidence>
<evidence type="ECO:0000313" key="9">
    <source>
        <dbReference type="EMBL" id="CAB4756488.1"/>
    </source>
</evidence>
<dbReference type="SUPFAM" id="SSF53383">
    <property type="entry name" value="PLP-dependent transferases"/>
    <property type="match status" value="1"/>
</dbReference>
<dbReference type="GO" id="GO:0046872">
    <property type="term" value="F:metal ion binding"/>
    <property type="evidence" value="ECO:0007669"/>
    <property type="project" value="UniProtKB-KW"/>
</dbReference>
<dbReference type="InterPro" id="IPR015422">
    <property type="entry name" value="PyrdxlP-dep_Trfase_small"/>
</dbReference>
<sequence length="388" mass="40061">MRGIDRGRGASWAILADVEDFPHAPSGYLDAVGGQRVLDAARTAASIAQADGWADPTRLHHQGRKAGILLDAARASIAASLTSVADEPIAADEVHFAPSMAAAARAALHGISDGIVASRVETALLLDLADERPGSILIDVDSTGRVDLTTFARALSTGGFGCLQAANAEVGTIQPVSELARLGHGGPLLVDAGQLIGRARLPVGWTVLMASARDWAGPAGVCVVVVRRRARWQAPASAIRGWLDGFPDIPAAIGAASALEFVLPRAEAEAQRARALIDRVRSAAAAIPDVEVLGDPIDRLPHIVTFSVLYASGEAIVTEFDRRGFAVASGSACMAESQRPSHVLAAMGAYTGGNVRVSLPFGCSEASVDAFIEALPNVVGSIRGDALG</sequence>
<keyword evidence="3" id="KW-0808">Transferase</keyword>
<evidence type="ECO:0000256" key="1">
    <source>
        <dbReference type="ARBA" id="ARBA00001933"/>
    </source>
</evidence>
<dbReference type="EMBL" id="CAEZYW010000293">
    <property type="protein sequence ID" value="CAB4756488.1"/>
    <property type="molecule type" value="Genomic_DNA"/>
</dbReference>
<dbReference type="Gene3D" id="3.40.640.10">
    <property type="entry name" value="Type I PLP-dependent aspartate aminotransferase-like (Major domain)"/>
    <property type="match status" value="1"/>
</dbReference>
<evidence type="ECO:0000256" key="6">
    <source>
        <dbReference type="ARBA" id="ARBA00023004"/>
    </source>
</evidence>
<dbReference type="AlphaFoldDB" id="A0A6J6UBH7"/>
<accession>A0A6J6UBH7</accession>
<comment type="similarity">
    <text evidence="2">Belongs to the class-V pyridoxal-phosphate-dependent aminotransferase family. NifS/IscS subfamily.</text>
</comment>
<reference evidence="9" key="1">
    <citation type="submission" date="2020-05" db="EMBL/GenBank/DDBJ databases">
        <authorList>
            <person name="Chiriac C."/>
            <person name="Salcher M."/>
            <person name="Ghai R."/>
            <person name="Kavagutti S V."/>
        </authorList>
    </citation>
    <scope>NUCLEOTIDE SEQUENCE</scope>
</reference>
<protein>
    <submittedName>
        <fullName evidence="9">Unannotated protein</fullName>
    </submittedName>
</protein>
<evidence type="ECO:0000259" key="8">
    <source>
        <dbReference type="Pfam" id="PF00266"/>
    </source>
</evidence>
<evidence type="ECO:0000256" key="7">
    <source>
        <dbReference type="ARBA" id="ARBA00023014"/>
    </source>
</evidence>
<proteinExistence type="inferred from homology"/>
<evidence type="ECO:0000256" key="4">
    <source>
        <dbReference type="ARBA" id="ARBA00022723"/>
    </source>
</evidence>
<dbReference type="Gene3D" id="3.90.1150.10">
    <property type="entry name" value="Aspartate Aminotransferase, domain 1"/>
    <property type="match status" value="1"/>
</dbReference>
<feature type="domain" description="Aminotransferase class V" evidence="8">
    <location>
        <begin position="137"/>
        <end position="371"/>
    </location>
</feature>
<dbReference type="PANTHER" id="PTHR11601:SF34">
    <property type="entry name" value="CYSTEINE DESULFURASE"/>
    <property type="match status" value="1"/>
</dbReference>
<dbReference type="Pfam" id="PF00266">
    <property type="entry name" value="Aminotran_5"/>
    <property type="match status" value="1"/>
</dbReference>
<dbReference type="InterPro" id="IPR000192">
    <property type="entry name" value="Aminotrans_V_dom"/>
</dbReference>
<comment type="cofactor">
    <cofactor evidence="1">
        <name>pyridoxal 5'-phosphate</name>
        <dbReference type="ChEBI" id="CHEBI:597326"/>
    </cofactor>
</comment>
<dbReference type="InterPro" id="IPR016454">
    <property type="entry name" value="Cysteine_dSase"/>
</dbReference>
<keyword evidence="5" id="KW-0663">Pyridoxal phosphate</keyword>
<dbReference type="PIRSF" id="PIRSF005572">
    <property type="entry name" value="NifS"/>
    <property type="match status" value="1"/>
</dbReference>
<evidence type="ECO:0000256" key="5">
    <source>
        <dbReference type="ARBA" id="ARBA00022898"/>
    </source>
</evidence>
<dbReference type="GO" id="GO:0016740">
    <property type="term" value="F:transferase activity"/>
    <property type="evidence" value="ECO:0007669"/>
    <property type="project" value="UniProtKB-KW"/>
</dbReference>